<evidence type="ECO:0000313" key="3">
    <source>
        <dbReference type="Proteomes" id="UP001488838"/>
    </source>
</evidence>
<accession>A0AAW0HTJ7</accession>
<comment type="caution">
    <text evidence="2">The sequence shown here is derived from an EMBL/GenBank/DDBJ whole genome shotgun (WGS) entry which is preliminary data.</text>
</comment>
<name>A0AAW0HTJ7_MYOGA</name>
<evidence type="ECO:0000313" key="2">
    <source>
        <dbReference type="EMBL" id="KAK7805456.1"/>
    </source>
</evidence>
<dbReference type="Proteomes" id="UP001488838">
    <property type="component" value="Unassembled WGS sequence"/>
</dbReference>
<organism evidence="2 3">
    <name type="scientific">Myodes glareolus</name>
    <name type="common">Bank vole</name>
    <name type="synonym">Clethrionomys glareolus</name>
    <dbReference type="NCBI Taxonomy" id="447135"/>
    <lineage>
        <taxon>Eukaryota</taxon>
        <taxon>Metazoa</taxon>
        <taxon>Chordata</taxon>
        <taxon>Craniata</taxon>
        <taxon>Vertebrata</taxon>
        <taxon>Euteleostomi</taxon>
        <taxon>Mammalia</taxon>
        <taxon>Eutheria</taxon>
        <taxon>Euarchontoglires</taxon>
        <taxon>Glires</taxon>
        <taxon>Rodentia</taxon>
        <taxon>Myomorpha</taxon>
        <taxon>Muroidea</taxon>
        <taxon>Cricetidae</taxon>
        <taxon>Arvicolinae</taxon>
        <taxon>Myodes</taxon>
    </lineage>
</organism>
<protein>
    <submittedName>
        <fullName evidence="2">Uncharacterized protein</fullName>
    </submittedName>
</protein>
<proteinExistence type="predicted"/>
<evidence type="ECO:0000256" key="1">
    <source>
        <dbReference type="SAM" id="MobiDB-lite"/>
    </source>
</evidence>
<gene>
    <name evidence="2" type="ORF">U0070_017739</name>
</gene>
<dbReference type="EMBL" id="JBBHLL010000340">
    <property type="protein sequence ID" value="KAK7805456.1"/>
    <property type="molecule type" value="Genomic_DNA"/>
</dbReference>
<sequence length="68" mass="6984">MGLLDKTIGPLREEGHGPRGARCLSDAAVEVAVARSGCCSGDLPHSDSPPTQHRPCAKPAGQRPSIAP</sequence>
<keyword evidence="3" id="KW-1185">Reference proteome</keyword>
<dbReference type="AlphaFoldDB" id="A0AAW0HTJ7"/>
<reference evidence="2 3" key="1">
    <citation type="journal article" date="2023" name="bioRxiv">
        <title>Conserved and derived expression patterns and positive selection on dental genes reveal complex evolutionary context of ever-growing rodent molars.</title>
        <authorList>
            <person name="Calamari Z.T."/>
            <person name="Song A."/>
            <person name="Cohen E."/>
            <person name="Akter M."/>
            <person name="Roy R.D."/>
            <person name="Hallikas O."/>
            <person name="Christensen M.M."/>
            <person name="Li P."/>
            <person name="Marangoni P."/>
            <person name="Jernvall J."/>
            <person name="Klein O.D."/>
        </authorList>
    </citation>
    <scope>NUCLEOTIDE SEQUENCE [LARGE SCALE GENOMIC DNA]</scope>
    <source>
        <strain evidence="2">V071</strain>
    </source>
</reference>
<feature type="region of interest" description="Disordered" evidence="1">
    <location>
        <begin position="38"/>
        <end position="68"/>
    </location>
</feature>
<feature type="region of interest" description="Disordered" evidence="1">
    <location>
        <begin position="1"/>
        <end position="21"/>
    </location>
</feature>